<feature type="transmembrane region" description="Helical" evidence="2">
    <location>
        <begin position="45"/>
        <end position="66"/>
    </location>
</feature>
<dbReference type="CDD" id="cd04216">
    <property type="entry name" value="Phytocyanin"/>
    <property type="match status" value="1"/>
</dbReference>
<dbReference type="SUPFAM" id="SSF49503">
    <property type="entry name" value="Cupredoxins"/>
    <property type="match status" value="1"/>
</dbReference>
<protein>
    <recommendedName>
        <fullName evidence="3">Phytocyanin domain-containing protein</fullName>
    </recommendedName>
</protein>
<feature type="compositionally biased region" description="Low complexity" evidence="1">
    <location>
        <begin position="178"/>
        <end position="199"/>
    </location>
</feature>
<keyword evidence="5" id="KW-1185">Reference proteome</keyword>
<keyword evidence="2" id="KW-0472">Membrane</keyword>
<dbReference type="InterPro" id="IPR003245">
    <property type="entry name" value="Phytocyanin_dom"/>
</dbReference>
<evidence type="ECO:0000313" key="4">
    <source>
        <dbReference type="EMBL" id="GKV12723.1"/>
    </source>
</evidence>
<comment type="caution">
    <text evidence="4">The sequence shown here is derived from an EMBL/GenBank/DDBJ whole genome shotgun (WGS) entry which is preliminary data.</text>
</comment>
<dbReference type="InterPro" id="IPR039391">
    <property type="entry name" value="Phytocyanin-like"/>
</dbReference>
<evidence type="ECO:0000313" key="5">
    <source>
        <dbReference type="Proteomes" id="UP001054252"/>
    </source>
</evidence>
<dbReference type="Pfam" id="PF02298">
    <property type="entry name" value="Cu_bind_like"/>
    <property type="match status" value="1"/>
</dbReference>
<organism evidence="4 5">
    <name type="scientific">Rubroshorea leprosula</name>
    <dbReference type="NCBI Taxonomy" id="152421"/>
    <lineage>
        <taxon>Eukaryota</taxon>
        <taxon>Viridiplantae</taxon>
        <taxon>Streptophyta</taxon>
        <taxon>Embryophyta</taxon>
        <taxon>Tracheophyta</taxon>
        <taxon>Spermatophyta</taxon>
        <taxon>Magnoliopsida</taxon>
        <taxon>eudicotyledons</taxon>
        <taxon>Gunneridae</taxon>
        <taxon>Pentapetalae</taxon>
        <taxon>rosids</taxon>
        <taxon>malvids</taxon>
        <taxon>Malvales</taxon>
        <taxon>Dipterocarpaceae</taxon>
        <taxon>Rubroshorea</taxon>
    </lineage>
</organism>
<reference evidence="4 5" key="1">
    <citation type="journal article" date="2021" name="Commun. Biol.">
        <title>The genome of Shorea leprosula (Dipterocarpaceae) highlights the ecological relevance of drought in aseasonal tropical rainforests.</title>
        <authorList>
            <person name="Ng K.K.S."/>
            <person name="Kobayashi M.J."/>
            <person name="Fawcett J.A."/>
            <person name="Hatakeyama M."/>
            <person name="Paape T."/>
            <person name="Ng C.H."/>
            <person name="Ang C.C."/>
            <person name="Tnah L.H."/>
            <person name="Lee C.T."/>
            <person name="Nishiyama T."/>
            <person name="Sese J."/>
            <person name="O'Brien M.J."/>
            <person name="Copetti D."/>
            <person name="Mohd Noor M.I."/>
            <person name="Ong R.C."/>
            <person name="Putra M."/>
            <person name="Sireger I.Z."/>
            <person name="Indrioko S."/>
            <person name="Kosugi Y."/>
            <person name="Izuno A."/>
            <person name="Isagi Y."/>
            <person name="Lee S.L."/>
            <person name="Shimizu K.K."/>
        </authorList>
    </citation>
    <scope>NUCLEOTIDE SEQUENCE [LARGE SCALE GENOMIC DNA]</scope>
    <source>
        <strain evidence="4">214</strain>
    </source>
</reference>
<accession>A0AAV5JMX8</accession>
<dbReference type="InterPro" id="IPR008972">
    <property type="entry name" value="Cupredoxin"/>
</dbReference>
<feature type="domain" description="Phytocyanin" evidence="3">
    <location>
        <begin position="73"/>
        <end position="164"/>
    </location>
</feature>
<sequence>MDVRFLYIKMLISQTNLFQKSLLLEARIMILTVVRKTILINFPKHIIIVKALAMAIAVAFLLLLLASPTAYAVNYVVVDTSGWSQGVDYSTWKNIQCGRHTLSMHGVDEVIQSDYNICATGDALNSYSDCNTTITLSKAGSMYFICPTTGHCASGMKLAGSVVSASGTPSSSSPPPLSNSTTPSGSTTPPSTTPSPTKSNAAARASGLVVGFMLILGSGLAIMGQERGSADATFLFLFQFV</sequence>
<proteinExistence type="predicted"/>
<dbReference type="Proteomes" id="UP001054252">
    <property type="component" value="Unassembled WGS sequence"/>
</dbReference>
<keyword evidence="2" id="KW-0812">Transmembrane</keyword>
<dbReference type="Gene3D" id="2.60.40.420">
    <property type="entry name" value="Cupredoxins - blue copper proteins"/>
    <property type="match status" value="1"/>
</dbReference>
<dbReference type="PANTHER" id="PTHR33021">
    <property type="entry name" value="BLUE COPPER PROTEIN"/>
    <property type="match status" value="1"/>
</dbReference>
<name>A0AAV5JMX8_9ROSI</name>
<dbReference type="GO" id="GO:0005886">
    <property type="term" value="C:plasma membrane"/>
    <property type="evidence" value="ECO:0007669"/>
    <property type="project" value="TreeGrafter"/>
</dbReference>
<dbReference type="PANTHER" id="PTHR33021:SF350">
    <property type="entry name" value="UCLACYANIN-2"/>
    <property type="match status" value="1"/>
</dbReference>
<keyword evidence="2" id="KW-1133">Transmembrane helix</keyword>
<dbReference type="GO" id="GO:0009055">
    <property type="term" value="F:electron transfer activity"/>
    <property type="evidence" value="ECO:0007669"/>
    <property type="project" value="InterPro"/>
</dbReference>
<evidence type="ECO:0000259" key="3">
    <source>
        <dbReference type="PROSITE" id="PS51485"/>
    </source>
</evidence>
<evidence type="ECO:0000256" key="1">
    <source>
        <dbReference type="SAM" id="MobiDB-lite"/>
    </source>
</evidence>
<evidence type="ECO:0000256" key="2">
    <source>
        <dbReference type="SAM" id="Phobius"/>
    </source>
</evidence>
<dbReference type="EMBL" id="BPVZ01000037">
    <property type="protein sequence ID" value="GKV12723.1"/>
    <property type="molecule type" value="Genomic_DNA"/>
</dbReference>
<feature type="region of interest" description="Disordered" evidence="1">
    <location>
        <begin position="164"/>
        <end position="200"/>
    </location>
</feature>
<dbReference type="AlphaFoldDB" id="A0AAV5JMX8"/>
<feature type="transmembrane region" description="Helical" evidence="2">
    <location>
        <begin position="201"/>
        <end position="222"/>
    </location>
</feature>
<dbReference type="PROSITE" id="PS51485">
    <property type="entry name" value="PHYTOCYANIN"/>
    <property type="match status" value="1"/>
</dbReference>
<gene>
    <name evidence="4" type="ORF">SLEP1_g23840</name>
</gene>